<dbReference type="PANTHER" id="PTHR11679">
    <property type="entry name" value="VESICLE PROTEIN SORTING-ASSOCIATED"/>
    <property type="match status" value="1"/>
</dbReference>
<feature type="region of interest" description="Disordered" evidence="2">
    <location>
        <begin position="783"/>
        <end position="818"/>
    </location>
</feature>
<dbReference type="GO" id="GO:0016192">
    <property type="term" value="P:vesicle-mediated transport"/>
    <property type="evidence" value="ECO:0007669"/>
    <property type="project" value="InterPro"/>
</dbReference>
<dbReference type="AlphaFoldDB" id="K8FBU0"/>
<dbReference type="Gene3D" id="1.25.40.60">
    <property type="match status" value="1"/>
</dbReference>
<evidence type="ECO:0000256" key="2">
    <source>
        <dbReference type="SAM" id="MobiDB-lite"/>
    </source>
</evidence>
<proteinExistence type="inferred from homology"/>
<keyword evidence="4" id="KW-1185">Reference proteome</keyword>
<dbReference type="KEGG" id="bpg:Bathy12g03740"/>
<accession>K8FBU0</accession>
<dbReference type="RefSeq" id="XP_007509998.1">
    <property type="nucleotide sequence ID" value="XM_007509936.1"/>
</dbReference>
<feature type="region of interest" description="Disordered" evidence="2">
    <location>
        <begin position="560"/>
        <end position="588"/>
    </location>
</feature>
<name>K8FBU0_9CHLO</name>
<dbReference type="Gene3D" id="3.40.50.1910">
    <property type="match status" value="2"/>
</dbReference>
<dbReference type="Proteomes" id="UP000198341">
    <property type="component" value="Chromosome 12"/>
</dbReference>
<dbReference type="STRING" id="41875.K8FBU0"/>
<dbReference type="SUPFAM" id="SSF56815">
    <property type="entry name" value="Sec1/munc18-like (SM) proteins"/>
    <property type="match status" value="1"/>
</dbReference>
<dbReference type="InterPro" id="IPR001619">
    <property type="entry name" value="Sec1-like"/>
</dbReference>
<dbReference type="eggNOG" id="KOG1300">
    <property type="taxonomic scope" value="Eukaryota"/>
</dbReference>
<evidence type="ECO:0000313" key="4">
    <source>
        <dbReference type="Proteomes" id="UP000198341"/>
    </source>
</evidence>
<comment type="similarity">
    <text evidence="1">Belongs to the STXBP/unc-18/SEC1 family.</text>
</comment>
<feature type="compositionally biased region" description="Polar residues" evidence="2">
    <location>
        <begin position="798"/>
        <end position="813"/>
    </location>
</feature>
<feature type="compositionally biased region" description="Polar residues" evidence="2">
    <location>
        <begin position="652"/>
        <end position="662"/>
    </location>
</feature>
<organism evidence="3 4">
    <name type="scientific">Bathycoccus prasinos</name>
    <dbReference type="NCBI Taxonomy" id="41875"/>
    <lineage>
        <taxon>Eukaryota</taxon>
        <taxon>Viridiplantae</taxon>
        <taxon>Chlorophyta</taxon>
        <taxon>Mamiellophyceae</taxon>
        <taxon>Mamiellales</taxon>
        <taxon>Bathycoccaceae</taxon>
        <taxon>Bathycoccus</taxon>
    </lineage>
</organism>
<evidence type="ECO:0000313" key="3">
    <source>
        <dbReference type="EMBL" id="CCO19113.1"/>
    </source>
</evidence>
<protein>
    <submittedName>
        <fullName evidence="3">Uncharacterized protein</fullName>
    </submittedName>
</protein>
<dbReference type="GeneID" id="19012541"/>
<dbReference type="Gene3D" id="3.40.50.2060">
    <property type="match status" value="1"/>
</dbReference>
<gene>
    <name evidence="3" type="ordered locus">Bathy12g03740</name>
</gene>
<dbReference type="OrthoDB" id="2228at2759"/>
<dbReference type="InterPro" id="IPR043154">
    <property type="entry name" value="Sec-1-like_dom1"/>
</dbReference>
<reference evidence="3 4" key="1">
    <citation type="submission" date="2011-10" db="EMBL/GenBank/DDBJ databases">
        <authorList>
            <person name="Genoscope - CEA"/>
        </authorList>
    </citation>
    <scope>NUCLEOTIDE SEQUENCE [LARGE SCALE GENOMIC DNA]</scope>
    <source>
        <strain evidence="3 4">RCC 1105</strain>
    </source>
</reference>
<evidence type="ECO:0000256" key="1">
    <source>
        <dbReference type="ARBA" id="ARBA00009884"/>
    </source>
</evidence>
<dbReference type="Pfam" id="PF00995">
    <property type="entry name" value="Sec1"/>
    <property type="match status" value="1"/>
</dbReference>
<feature type="region of interest" description="Disordered" evidence="2">
    <location>
        <begin position="677"/>
        <end position="697"/>
    </location>
</feature>
<dbReference type="Gene3D" id="3.90.830.10">
    <property type="entry name" value="Syntaxin Binding Protein 1, Chain A, domain 2"/>
    <property type="match status" value="1"/>
</dbReference>
<dbReference type="InterPro" id="IPR043127">
    <property type="entry name" value="Sec-1-like_dom3a"/>
</dbReference>
<dbReference type="EMBL" id="FO082267">
    <property type="protein sequence ID" value="CCO19113.1"/>
    <property type="molecule type" value="Genomic_DNA"/>
</dbReference>
<feature type="region of interest" description="Disordered" evidence="2">
    <location>
        <begin position="625"/>
        <end position="664"/>
    </location>
</feature>
<dbReference type="InterPro" id="IPR027482">
    <property type="entry name" value="Sec1-like_dom2"/>
</dbReference>
<feature type="region of interest" description="Disordered" evidence="2">
    <location>
        <begin position="119"/>
        <end position="141"/>
    </location>
</feature>
<dbReference type="InterPro" id="IPR036045">
    <property type="entry name" value="Sec1-like_sf"/>
</dbReference>
<sequence>MNVPNSSTSEGIRKCLKERILDDMLGAFNSFKEEEEEENGEGVLSQSAFEWRVLILDDVTTKVVSSAVGMADLMAERSITSVESILKSREPQPEREAIYFISPTNEKAIRALIDDWDVSETNDDEKGDSNEEEQKKKKKKKKIALFGNKKYNSNNKKESKKKPTNPYRAAHVFFSSPVQKETLLRLQQTANLIRHLKTCKEVYAEFQVNDSRSFSVDYAGALPALFGERGRTLGECVDACSTRLSTMLSTIGELNANVRYKKGAMNEDGEIIGRNACEAVARQTEYLLSNMREKKSTDEETKRTNGSVSSNLGTCGDTSTCEVLILDRSFDYVAPIIHEWTYEAIIHDLLNVPNSVYTYSINTKKGVEEKIAKLDEKDALFVELRHAHVAKVMGDLFEKGRIENEANQKNASNSDIKRMVQALPETLARRAKLSIHTSIAAELNHVLNVCDLALIGRMEQMVAFGEATSKDIIHLLSSPPSSVVDNANGGGSNAPSTITIEQMLPAAEKLRLLMIYAATHPEKIDEQEALKWIQASGLTEKDIDTVVKLEQLGAKIRKTDATTSKSTRMNRPRVDERLKAPSSNQSEASFDRFVPRVAAIVRELDGNSLSPDDFPSCSVLPSFTNEANGKNSDGAKTFQDGTNIRVGDDGSKSSGSNFSARPQTKLGRWALHARSGSAIPDVPSRTGTPDSFTEDDMEKKRKIKKKRLIVFVLGGVTRGEIREGFHLSEELDRDVFIGGTNILNPEAFIGDLMSMEGSLTLQSPSRVLSSPSPPLLPDVALGQLHPSTPPPHQHSHLKTQNANIASPEATKSPQMDPKELEKLLSGLEEL</sequence>